<evidence type="ECO:0000313" key="2">
    <source>
        <dbReference type="Proteomes" id="UP001160625"/>
    </source>
</evidence>
<dbReference type="InterPro" id="IPR021508">
    <property type="entry name" value="Gp17-like"/>
</dbReference>
<dbReference type="RefSeq" id="WP_281044845.1">
    <property type="nucleotide sequence ID" value="NZ_JARYGZ010000001.1"/>
</dbReference>
<keyword evidence="2" id="KW-1185">Reference proteome</keyword>
<dbReference type="Proteomes" id="UP001160625">
    <property type="component" value="Unassembled WGS sequence"/>
</dbReference>
<name>A0ABT6N3F1_9SPHN</name>
<dbReference type="EMBL" id="JARYGZ010000001">
    <property type="protein sequence ID" value="MDH7639581.1"/>
    <property type="molecule type" value="Genomic_DNA"/>
</dbReference>
<proteinExistence type="predicted"/>
<reference evidence="1" key="1">
    <citation type="submission" date="2023-04" db="EMBL/GenBank/DDBJ databases">
        <title>Sphingomonas sp. MAHUQ-71 isolated from rice field.</title>
        <authorList>
            <person name="Huq M.A."/>
        </authorList>
    </citation>
    <scope>NUCLEOTIDE SEQUENCE</scope>
    <source>
        <strain evidence="1">MAHUQ-71</strain>
    </source>
</reference>
<dbReference type="Gene3D" id="3.30.2000.30">
    <property type="match status" value="1"/>
</dbReference>
<comment type="caution">
    <text evidence="1">The sequence shown here is derived from an EMBL/GenBank/DDBJ whole genome shotgun (WGS) entry which is preliminary data.</text>
</comment>
<organism evidence="1 2">
    <name type="scientific">Sphingomonas oryzagri</name>
    <dbReference type="NCBI Taxonomy" id="3042314"/>
    <lineage>
        <taxon>Bacteria</taxon>
        <taxon>Pseudomonadati</taxon>
        <taxon>Pseudomonadota</taxon>
        <taxon>Alphaproteobacteria</taxon>
        <taxon>Sphingomonadales</taxon>
        <taxon>Sphingomonadaceae</taxon>
        <taxon>Sphingomonas</taxon>
    </lineage>
</organism>
<protein>
    <submittedName>
        <fullName evidence="1">DUF3168 domain-containing protein</fullName>
    </submittedName>
</protein>
<evidence type="ECO:0000313" key="1">
    <source>
        <dbReference type="EMBL" id="MDH7639581.1"/>
    </source>
</evidence>
<sequence length="132" mass="14268">MSTAAQALQRALVATLRASGLAVTGIHDGPPADAVCPYVAISDGSTTDWSHKTGRGREHRLSIAIWDDGLSPARLHALMAEAEDVIEAMPRDLEGHRIASLAFLRGRIVRDPDGPWAGRLDYRVRTLEIPPP</sequence>
<accession>A0ABT6N3F1</accession>
<dbReference type="InterPro" id="IPR053745">
    <property type="entry name" value="Viral_Tail_Comp_sf"/>
</dbReference>
<dbReference type="Pfam" id="PF11367">
    <property type="entry name" value="Tail_completion_gp17"/>
    <property type="match status" value="1"/>
</dbReference>
<gene>
    <name evidence="1" type="ORF">QGN17_12650</name>
</gene>